<sequence>MVGMVVTISPSFNLYKMVVLPAASKPTINILISFWPKKLNNLEIDKPIATRFQVLTKEKQR</sequence>
<organism evidence="1 2">
    <name type="scientific">Australozyma saopauloensis</name>
    <dbReference type="NCBI Taxonomy" id="291208"/>
    <lineage>
        <taxon>Eukaryota</taxon>
        <taxon>Fungi</taxon>
        <taxon>Dikarya</taxon>
        <taxon>Ascomycota</taxon>
        <taxon>Saccharomycotina</taxon>
        <taxon>Pichiomycetes</taxon>
        <taxon>Metschnikowiaceae</taxon>
        <taxon>Australozyma</taxon>
    </lineage>
</organism>
<proteinExistence type="predicted"/>
<name>A0AAX4H8T6_9ASCO</name>
<dbReference type="Proteomes" id="UP001338582">
    <property type="component" value="Chromosome 2"/>
</dbReference>
<dbReference type="AlphaFoldDB" id="A0AAX4H8T6"/>
<reference evidence="1 2" key="1">
    <citation type="submission" date="2023-10" db="EMBL/GenBank/DDBJ databases">
        <title>Draft Genome Sequence of Candida saopaulonensis from a very Premature Infant with Sepsis.</title>
        <authorList>
            <person name="Ning Y."/>
            <person name="Dai R."/>
            <person name="Xiao M."/>
            <person name="Xu Y."/>
            <person name="Yan Q."/>
            <person name="Zhang L."/>
        </authorList>
    </citation>
    <scope>NUCLEOTIDE SEQUENCE [LARGE SCALE GENOMIC DNA]</scope>
    <source>
        <strain evidence="1 2">19XY460</strain>
    </source>
</reference>
<dbReference type="KEGG" id="asau:88172725"/>
<dbReference type="RefSeq" id="XP_062876770.1">
    <property type="nucleotide sequence ID" value="XM_063020700.1"/>
</dbReference>
<dbReference type="GeneID" id="88172725"/>
<evidence type="ECO:0000313" key="1">
    <source>
        <dbReference type="EMBL" id="WPK24387.1"/>
    </source>
</evidence>
<protein>
    <submittedName>
        <fullName evidence="1">Uncharacterized protein</fullName>
    </submittedName>
</protein>
<keyword evidence="2" id="KW-1185">Reference proteome</keyword>
<gene>
    <name evidence="1" type="ORF">PUMCH_001660</name>
</gene>
<accession>A0AAX4H8T6</accession>
<dbReference type="EMBL" id="CP138895">
    <property type="protein sequence ID" value="WPK24387.1"/>
    <property type="molecule type" value="Genomic_DNA"/>
</dbReference>
<evidence type="ECO:0000313" key="2">
    <source>
        <dbReference type="Proteomes" id="UP001338582"/>
    </source>
</evidence>